<dbReference type="InterPro" id="IPR050361">
    <property type="entry name" value="MPP/UQCRC_Complex"/>
</dbReference>
<feature type="non-terminal residue" evidence="2">
    <location>
        <position position="1"/>
    </location>
</feature>
<reference evidence="2" key="1">
    <citation type="journal article" date="2015" name="Nature">
        <title>Complex archaea that bridge the gap between prokaryotes and eukaryotes.</title>
        <authorList>
            <person name="Spang A."/>
            <person name="Saw J.H."/>
            <person name="Jorgensen S.L."/>
            <person name="Zaremba-Niedzwiedzka K."/>
            <person name="Martijn J."/>
            <person name="Lind A.E."/>
            <person name="van Eijk R."/>
            <person name="Schleper C."/>
            <person name="Guy L."/>
            <person name="Ettema T.J."/>
        </authorList>
    </citation>
    <scope>NUCLEOTIDE SEQUENCE</scope>
</reference>
<organism evidence="2">
    <name type="scientific">marine sediment metagenome</name>
    <dbReference type="NCBI Taxonomy" id="412755"/>
    <lineage>
        <taxon>unclassified sequences</taxon>
        <taxon>metagenomes</taxon>
        <taxon>ecological metagenomes</taxon>
    </lineage>
</organism>
<accession>A0A0F9AUC2</accession>
<gene>
    <name evidence="2" type="ORF">LCGC14_2870020</name>
</gene>
<dbReference type="InterPro" id="IPR007863">
    <property type="entry name" value="Peptidase_M16_C"/>
</dbReference>
<evidence type="ECO:0000259" key="1">
    <source>
        <dbReference type="Pfam" id="PF05193"/>
    </source>
</evidence>
<dbReference type="Gene3D" id="3.30.830.10">
    <property type="entry name" value="Metalloenzyme, LuxS/M16 peptidase-like"/>
    <property type="match status" value="1"/>
</dbReference>
<evidence type="ECO:0000313" key="2">
    <source>
        <dbReference type="EMBL" id="KKK75806.1"/>
    </source>
</evidence>
<dbReference type="InterPro" id="IPR011249">
    <property type="entry name" value="Metalloenz_LuxS/M16"/>
</dbReference>
<dbReference type="PANTHER" id="PTHR11851">
    <property type="entry name" value="METALLOPROTEASE"/>
    <property type="match status" value="1"/>
</dbReference>
<sequence length="250" mass="28337">NNLILAVAGNFQTEQLIEKIQTAFAKWRPVEIDFPEILPLAPESERVVYYVAKEIGQSTIVMGHPVLRQKDPQFIPFLLLNRILGGSPAGDDRLFREIREKRGLAYAVGSFVSGGQRYRGIFGAYSITRADATGRVIQLILSELERIANEAISQEELTKTQNAISNQFVFQYTSALEVVARAATLEFYELPQDYYQDYLRRVEQMTSQEILEAAREHLRPEEMKIMVVGAKELFDQDLATFGPVVSIDMD</sequence>
<name>A0A0F9AUC2_9ZZZZ</name>
<dbReference type="AlphaFoldDB" id="A0A0F9AUC2"/>
<dbReference type="Pfam" id="PF05193">
    <property type="entry name" value="Peptidase_M16_C"/>
    <property type="match status" value="1"/>
</dbReference>
<dbReference type="EMBL" id="LAZR01055692">
    <property type="protein sequence ID" value="KKK75806.1"/>
    <property type="molecule type" value="Genomic_DNA"/>
</dbReference>
<dbReference type="GO" id="GO:0046872">
    <property type="term" value="F:metal ion binding"/>
    <property type="evidence" value="ECO:0007669"/>
    <property type="project" value="InterPro"/>
</dbReference>
<protein>
    <recommendedName>
        <fullName evidence="1">Peptidase M16 C-terminal domain-containing protein</fullName>
    </recommendedName>
</protein>
<feature type="domain" description="Peptidase M16 C-terminal" evidence="1">
    <location>
        <begin position="1"/>
        <end position="163"/>
    </location>
</feature>
<dbReference type="SUPFAM" id="SSF63411">
    <property type="entry name" value="LuxS/MPP-like metallohydrolase"/>
    <property type="match status" value="1"/>
</dbReference>
<proteinExistence type="predicted"/>
<comment type="caution">
    <text evidence="2">The sequence shown here is derived from an EMBL/GenBank/DDBJ whole genome shotgun (WGS) entry which is preliminary data.</text>
</comment>
<dbReference type="PANTHER" id="PTHR11851:SF225">
    <property type="entry name" value="NON-PEPTIDASE HOMOLOG YMXG"/>
    <property type="match status" value="1"/>
</dbReference>